<dbReference type="InterPro" id="IPR012338">
    <property type="entry name" value="Beta-lactam/transpept-like"/>
</dbReference>
<evidence type="ECO:0000313" key="7">
    <source>
        <dbReference type="Proteomes" id="UP001356308"/>
    </source>
</evidence>
<evidence type="ECO:0000256" key="3">
    <source>
        <dbReference type="PROSITE-ProRule" id="PRU00339"/>
    </source>
</evidence>
<keyword evidence="7" id="KW-1185">Reference proteome</keyword>
<keyword evidence="3" id="KW-0802">TPR repeat</keyword>
<dbReference type="RefSeq" id="WP_272652789.1">
    <property type="nucleotide sequence ID" value="NZ_JAZDDG010000010.1"/>
</dbReference>
<evidence type="ECO:0000313" key="6">
    <source>
        <dbReference type="EMBL" id="MEE1978112.1"/>
    </source>
</evidence>
<dbReference type="InterPro" id="IPR050491">
    <property type="entry name" value="AmpC-like"/>
</dbReference>
<feature type="domain" description="Beta-lactamase-related" evidence="4">
    <location>
        <begin position="37"/>
        <end position="359"/>
    </location>
</feature>
<dbReference type="Gene3D" id="3.40.710.10">
    <property type="entry name" value="DD-peptidase/beta-lactamase superfamily"/>
    <property type="match status" value="1"/>
</dbReference>
<gene>
    <name evidence="6" type="ORF">V1I91_18690</name>
</gene>
<evidence type="ECO:0000256" key="2">
    <source>
        <dbReference type="ARBA" id="ARBA00023136"/>
    </source>
</evidence>
<dbReference type="GO" id="GO:0016787">
    <property type="term" value="F:hydrolase activity"/>
    <property type="evidence" value="ECO:0007669"/>
    <property type="project" value="UniProtKB-KW"/>
</dbReference>
<dbReference type="InterPro" id="IPR001466">
    <property type="entry name" value="Beta-lactam-related"/>
</dbReference>
<dbReference type="Pfam" id="PF11954">
    <property type="entry name" value="DUF3471"/>
    <property type="match status" value="1"/>
</dbReference>
<name>A0ABU7IYM9_9FLAO</name>
<evidence type="ECO:0000259" key="5">
    <source>
        <dbReference type="Pfam" id="PF11954"/>
    </source>
</evidence>
<feature type="domain" description="Peptidase S12 Pab87-related C-terminal" evidence="5">
    <location>
        <begin position="499"/>
        <end position="577"/>
    </location>
</feature>
<evidence type="ECO:0000259" key="4">
    <source>
        <dbReference type="Pfam" id="PF00144"/>
    </source>
</evidence>
<organism evidence="6 7">
    <name type="scientific">Maribacter cobaltidurans</name>
    <dbReference type="NCBI Taxonomy" id="1178778"/>
    <lineage>
        <taxon>Bacteria</taxon>
        <taxon>Pseudomonadati</taxon>
        <taxon>Bacteroidota</taxon>
        <taxon>Flavobacteriia</taxon>
        <taxon>Flavobacteriales</taxon>
        <taxon>Flavobacteriaceae</taxon>
        <taxon>Maribacter</taxon>
    </lineage>
</organism>
<feature type="repeat" description="TPR" evidence="3">
    <location>
        <begin position="446"/>
        <end position="479"/>
    </location>
</feature>
<dbReference type="Proteomes" id="UP001356308">
    <property type="component" value="Unassembled WGS sequence"/>
</dbReference>
<sequence length="589" mass="65932">MKNRNRTPRIALTTIVGMIMMFISFQTSYGQSKVEKLDDLINQYLEYGKFNGSVLVAHEGEVLLKKGYGWANMEWDIPNAPNTKHRLGSITKQFTAMLILQLAAEGKLDLQAPISTYLPDYPKEKGAKITTHHLLTHSSGIPNYTSFPGFFEEESRNPYTPEEFVKKFQDKELDFAPGSQYSYSNSGYFLLGVLIEKLSGKSYEEMLHDNILTPLGMNDTGFDHHEDILKNRATGYEKNGNAFINSNYLDMSIPYAAGSLYATVEDLYTWDQALYTNTLLSKEYMELYFKPHIPVGGNYHYAYGWSVGKSPLGNTKDSIAIISHGGGINGFNTNIARSTADKSLVVLLNNTGGAPLNDMTRAIWGIVYGKSYDLPKKSLAYDVLSIIKSEGIEAGLDHFNKNKDSDSFDLRENEMNQVGYQLLEMDKIQEAAKIFELNKNTYPNSANVYDSYAEALMKLGNKEEAIKNYKKSVEMNPANQNGIDMLKELGVDTTDLVKEIEVPDEILETYIGKYALSPQFIITISKEGNQMKAQATGQPMFDIFPKSNNVFYLKVVEAQLTFNSGENGEIESLTLKQGGQETTGSKLSE</sequence>
<dbReference type="PANTHER" id="PTHR46825">
    <property type="entry name" value="D-ALANYL-D-ALANINE-CARBOXYPEPTIDASE/ENDOPEPTIDASE AMPH"/>
    <property type="match status" value="1"/>
</dbReference>
<reference evidence="6 7" key="1">
    <citation type="submission" date="2024-01" db="EMBL/GenBank/DDBJ databases">
        <title>Maribacter spp. originated from different algae showed divergent polysaccharides utilization ability.</title>
        <authorList>
            <person name="Wang H."/>
            <person name="Wu Y."/>
        </authorList>
    </citation>
    <scope>NUCLEOTIDE SEQUENCE [LARGE SCALE GENOMIC DNA]</scope>
    <source>
        <strain evidence="6 7">PR1</strain>
    </source>
</reference>
<comment type="subcellular location">
    <subcellularLocation>
        <location evidence="1">Membrane</location>
    </subcellularLocation>
</comment>
<keyword evidence="6" id="KW-0378">Hydrolase</keyword>
<keyword evidence="2" id="KW-0472">Membrane</keyword>
<dbReference type="PROSITE" id="PS50005">
    <property type="entry name" value="TPR"/>
    <property type="match status" value="1"/>
</dbReference>
<dbReference type="PANTHER" id="PTHR46825:SF11">
    <property type="entry name" value="PENICILLIN-BINDING PROTEIN 4"/>
    <property type="match status" value="1"/>
</dbReference>
<comment type="caution">
    <text evidence="6">The sequence shown here is derived from an EMBL/GenBank/DDBJ whole genome shotgun (WGS) entry which is preliminary data.</text>
</comment>
<dbReference type="SUPFAM" id="SSF48452">
    <property type="entry name" value="TPR-like"/>
    <property type="match status" value="1"/>
</dbReference>
<dbReference type="Gene3D" id="1.25.40.10">
    <property type="entry name" value="Tetratricopeptide repeat domain"/>
    <property type="match status" value="1"/>
</dbReference>
<dbReference type="SMART" id="SM00028">
    <property type="entry name" value="TPR"/>
    <property type="match status" value="1"/>
</dbReference>
<protein>
    <submittedName>
        <fullName evidence="6">Serine hydrolase</fullName>
    </submittedName>
</protein>
<dbReference type="InterPro" id="IPR021860">
    <property type="entry name" value="Peptidase_S12_Pab87-rel_C"/>
</dbReference>
<dbReference type="PROSITE" id="PS50293">
    <property type="entry name" value="TPR_REGION"/>
    <property type="match status" value="1"/>
</dbReference>
<proteinExistence type="predicted"/>
<dbReference type="InterPro" id="IPR019734">
    <property type="entry name" value="TPR_rpt"/>
</dbReference>
<dbReference type="Pfam" id="PF00144">
    <property type="entry name" value="Beta-lactamase"/>
    <property type="match status" value="1"/>
</dbReference>
<dbReference type="InterPro" id="IPR011990">
    <property type="entry name" value="TPR-like_helical_dom_sf"/>
</dbReference>
<dbReference type="SUPFAM" id="SSF56601">
    <property type="entry name" value="beta-lactamase/transpeptidase-like"/>
    <property type="match status" value="1"/>
</dbReference>
<evidence type="ECO:0000256" key="1">
    <source>
        <dbReference type="ARBA" id="ARBA00004370"/>
    </source>
</evidence>
<accession>A0ABU7IYM9</accession>
<dbReference type="EMBL" id="JAZDDG010000010">
    <property type="protein sequence ID" value="MEE1978112.1"/>
    <property type="molecule type" value="Genomic_DNA"/>
</dbReference>